<accession>A0AAV1RJD4</accession>
<protein>
    <submittedName>
        <fullName evidence="3">Uncharacterized protein</fullName>
    </submittedName>
</protein>
<keyword evidence="4" id="KW-1185">Reference proteome</keyword>
<dbReference type="InterPro" id="IPR032675">
    <property type="entry name" value="LRR_dom_sf"/>
</dbReference>
<keyword evidence="1" id="KW-0611">Plant defense</keyword>
<dbReference type="PANTHER" id="PTHR36766">
    <property type="entry name" value="PLANT BROAD-SPECTRUM MILDEW RESISTANCE PROTEIN RPW8"/>
    <property type="match status" value="1"/>
</dbReference>
<dbReference type="AlphaFoldDB" id="A0AAV1RJD4"/>
<evidence type="ECO:0000256" key="1">
    <source>
        <dbReference type="ARBA" id="ARBA00022821"/>
    </source>
</evidence>
<organism evidence="3 4">
    <name type="scientific">Dovyalis caffra</name>
    <dbReference type="NCBI Taxonomy" id="77055"/>
    <lineage>
        <taxon>Eukaryota</taxon>
        <taxon>Viridiplantae</taxon>
        <taxon>Streptophyta</taxon>
        <taxon>Embryophyta</taxon>
        <taxon>Tracheophyta</taxon>
        <taxon>Spermatophyta</taxon>
        <taxon>Magnoliopsida</taxon>
        <taxon>eudicotyledons</taxon>
        <taxon>Gunneridae</taxon>
        <taxon>Pentapetalae</taxon>
        <taxon>rosids</taxon>
        <taxon>fabids</taxon>
        <taxon>Malpighiales</taxon>
        <taxon>Salicaceae</taxon>
        <taxon>Flacourtieae</taxon>
        <taxon>Dovyalis</taxon>
    </lineage>
</organism>
<reference evidence="3 4" key="1">
    <citation type="submission" date="2024-01" db="EMBL/GenBank/DDBJ databases">
        <authorList>
            <person name="Waweru B."/>
        </authorList>
    </citation>
    <scope>NUCLEOTIDE SEQUENCE [LARGE SCALE GENOMIC DNA]</scope>
</reference>
<dbReference type="PANTHER" id="PTHR36766:SF45">
    <property type="entry name" value="NB-ARC DOMAIN-CONTAINING PROTEIN"/>
    <property type="match status" value="1"/>
</dbReference>
<sequence length="173" mass="19293">MIRNCESLKCFQLELFRKLERLEIEKCQNLESLCMGDGPPGDFTSLRSLSIYNCPSFVTFAEGGLSAPNLTYVRLWGCSKLKSLPESMHSLLPSLEILELHSLPEVHSFPNGALPSSLSSLEIVDCPLLEQRAFSSEISKCPICQRPSVTERRNHPSVPHYDASMAGRMQGHV</sequence>
<proteinExistence type="predicted"/>
<evidence type="ECO:0000313" key="4">
    <source>
        <dbReference type="Proteomes" id="UP001314170"/>
    </source>
</evidence>
<evidence type="ECO:0000313" key="3">
    <source>
        <dbReference type="EMBL" id="CAK7336536.1"/>
    </source>
</evidence>
<dbReference type="EMBL" id="CAWUPB010000994">
    <property type="protein sequence ID" value="CAK7336536.1"/>
    <property type="molecule type" value="Genomic_DNA"/>
</dbReference>
<gene>
    <name evidence="3" type="ORF">DCAF_LOCUS11545</name>
</gene>
<evidence type="ECO:0000256" key="2">
    <source>
        <dbReference type="SAM" id="MobiDB-lite"/>
    </source>
</evidence>
<comment type="caution">
    <text evidence="3">The sequence shown here is derived from an EMBL/GenBank/DDBJ whole genome shotgun (WGS) entry which is preliminary data.</text>
</comment>
<feature type="region of interest" description="Disordered" evidence="2">
    <location>
        <begin position="152"/>
        <end position="173"/>
    </location>
</feature>
<dbReference type="Gene3D" id="3.80.10.10">
    <property type="entry name" value="Ribonuclease Inhibitor"/>
    <property type="match status" value="1"/>
</dbReference>
<dbReference type="Proteomes" id="UP001314170">
    <property type="component" value="Unassembled WGS sequence"/>
</dbReference>
<dbReference type="SUPFAM" id="SSF52058">
    <property type="entry name" value="L domain-like"/>
    <property type="match status" value="1"/>
</dbReference>
<dbReference type="GO" id="GO:0006952">
    <property type="term" value="P:defense response"/>
    <property type="evidence" value="ECO:0007669"/>
    <property type="project" value="UniProtKB-KW"/>
</dbReference>
<name>A0AAV1RJD4_9ROSI</name>